<evidence type="ECO:0000313" key="2">
    <source>
        <dbReference type="Proteomes" id="UP000198860"/>
    </source>
</evidence>
<dbReference type="STRING" id="240303.SAMN05421677_11966"/>
<evidence type="ECO:0000313" key="1">
    <source>
        <dbReference type="EMBL" id="SDP46454.1"/>
    </source>
</evidence>
<name>A0A1H0SXQ2_HALAD</name>
<dbReference type="AlphaFoldDB" id="A0A1H0SXQ2"/>
<dbReference type="EMBL" id="FNIZ01000019">
    <property type="protein sequence ID" value="SDP46454.1"/>
    <property type="molecule type" value="Genomic_DNA"/>
</dbReference>
<accession>A0A1H0SXQ2</accession>
<gene>
    <name evidence="1" type="ORF">SAMN05421677_11966</name>
</gene>
<proteinExistence type="predicted"/>
<protein>
    <submittedName>
        <fullName evidence="1">Uncharacterized protein</fullName>
    </submittedName>
</protein>
<dbReference type="Proteomes" id="UP000198860">
    <property type="component" value="Unassembled WGS sequence"/>
</dbReference>
<reference evidence="2" key="1">
    <citation type="submission" date="2016-10" db="EMBL/GenBank/DDBJ databases">
        <authorList>
            <person name="Varghese N."/>
            <person name="Submissions S."/>
        </authorList>
    </citation>
    <scope>NUCLEOTIDE SEQUENCE [LARGE SCALE GENOMIC DNA]</scope>
    <source>
        <strain evidence="2">CGMCC 1.3703</strain>
    </source>
</reference>
<sequence length="33" mass="3727">MNIKVGIWNKLTNQDKMTLLKAVSQHSLTKKSA</sequence>
<organism evidence="1 2">
    <name type="scientific">Halobacillus aidingensis</name>
    <dbReference type="NCBI Taxonomy" id="240303"/>
    <lineage>
        <taxon>Bacteria</taxon>
        <taxon>Bacillati</taxon>
        <taxon>Bacillota</taxon>
        <taxon>Bacilli</taxon>
        <taxon>Bacillales</taxon>
        <taxon>Bacillaceae</taxon>
        <taxon>Halobacillus</taxon>
    </lineage>
</organism>
<keyword evidence="2" id="KW-1185">Reference proteome</keyword>